<keyword evidence="2" id="KW-1185">Reference proteome</keyword>
<proteinExistence type="predicted"/>
<reference evidence="2" key="1">
    <citation type="submission" date="2017-05" db="EMBL/GenBank/DDBJ databases">
        <title>Improved OligoMM genomes.</title>
        <authorList>
            <person name="Garzetti D."/>
        </authorList>
    </citation>
    <scope>NUCLEOTIDE SEQUENCE [LARGE SCALE GENOMIC DNA]</scope>
    <source>
        <strain evidence="2">YL45</strain>
    </source>
</reference>
<dbReference type="EMBL" id="NHMP01000016">
    <property type="protein sequence ID" value="OXE44177.1"/>
    <property type="molecule type" value="Genomic_DNA"/>
</dbReference>
<evidence type="ECO:0000313" key="1">
    <source>
        <dbReference type="EMBL" id="OXE44177.1"/>
    </source>
</evidence>
<accession>A0A227KAD6</accession>
<protein>
    <submittedName>
        <fullName evidence="1">Uncharacterized protein</fullName>
    </submittedName>
</protein>
<gene>
    <name evidence="1" type="ORF">ADH67_12935</name>
</gene>
<sequence>MRLLIFFTQDYESCQLSPIVVFEEFRHLVFCLFQSSENLKNKGKQLTILHFNQQNRKASFSFSIKNFFILLI</sequence>
<name>A0A227KAD6_9BURK</name>
<dbReference type="AlphaFoldDB" id="A0A227KAD6"/>
<evidence type="ECO:0000313" key="2">
    <source>
        <dbReference type="Proteomes" id="UP000214610"/>
    </source>
</evidence>
<dbReference type="Proteomes" id="UP000214610">
    <property type="component" value="Unassembled WGS sequence"/>
</dbReference>
<organism evidence="1 2">
    <name type="scientific">Turicimonas muris</name>
    <dbReference type="NCBI Taxonomy" id="1796652"/>
    <lineage>
        <taxon>Bacteria</taxon>
        <taxon>Pseudomonadati</taxon>
        <taxon>Pseudomonadota</taxon>
        <taxon>Betaproteobacteria</taxon>
        <taxon>Burkholderiales</taxon>
        <taxon>Sutterellaceae</taxon>
        <taxon>Turicimonas</taxon>
    </lineage>
</organism>
<comment type="caution">
    <text evidence="1">The sequence shown here is derived from an EMBL/GenBank/DDBJ whole genome shotgun (WGS) entry which is preliminary data.</text>
</comment>